<reference evidence="2" key="1">
    <citation type="submission" date="2020-08" db="EMBL/GenBank/DDBJ databases">
        <title>Whole genome shotgun sequence of Actinocatenispora sera NBRC 101916.</title>
        <authorList>
            <person name="Komaki H."/>
            <person name="Tamura T."/>
        </authorList>
    </citation>
    <scope>NUCLEOTIDE SEQUENCE</scope>
    <source>
        <strain evidence="2">NBRC 101916</strain>
    </source>
</reference>
<feature type="region of interest" description="Disordered" evidence="1">
    <location>
        <begin position="1"/>
        <end position="49"/>
    </location>
</feature>
<name>A0A810L496_9ACTN</name>
<feature type="compositionally biased region" description="Basic and acidic residues" evidence="1">
    <location>
        <begin position="36"/>
        <end position="45"/>
    </location>
</feature>
<dbReference type="Proteomes" id="UP000680750">
    <property type="component" value="Chromosome"/>
</dbReference>
<organism evidence="2 3">
    <name type="scientific">Actinocatenispora sera</name>
    <dbReference type="NCBI Taxonomy" id="390989"/>
    <lineage>
        <taxon>Bacteria</taxon>
        <taxon>Bacillati</taxon>
        <taxon>Actinomycetota</taxon>
        <taxon>Actinomycetes</taxon>
        <taxon>Micromonosporales</taxon>
        <taxon>Micromonosporaceae</taxon>
        <taxon>Actinocatenispora</taxon>
    </lineage>
</organism>
<evidence type="ECO:0000313" key="3">
    <source>
        <dbReference type="Proteomes" id="UP000680750"/>
    </source>
</evidence>
<dbReference type="AlphaFoldDB" id="A0A810L496"/>
<sequence>MVGPGTVARSRRRRGPGITSAQDAVRTQSWRPNGHRFTDLTDRVPDNGMLAETPRPVLPGCGANEANSSRVAALPGRSIVAEVVQRLLRAGAQPPVYLSANVPGGEPAQPNP</sequence>
<keyword evidence="3" id="KW-1185">Reference proteome</keyword>
<evidence type="ECO:0000256" key="1">
    <source>
        <dbReference type="SAM" id="MobiDB-lite"/>
    </source>
</evidence>
<evidence type="ECO:0000313" key="2">
    <source>
        <dbReference type="EMBL" id="BCJ30047.1"/>
    </source>
</evidence>
<dbReference type="KEGG" id="aser:Asera_41550"/>
<protein>
    <submittedName>
        <fullName evidence="2">Uncharacterized protein</fullName>
    </submittedName>
</protein>
<proteinExistence type="predicted"/>
<accession>A0A810L496</accession>
<feature type="compositionally biased region" description="Polar residues" evidence="1">
    <location>
        <begin position="19"/>
        <end position="31"/>
    </location>
</feature>
<dbReference type="Gene3D" id="3.40.50.10490">
    <property type="entry name" value="Glucose-6-phosphate isomerase like protein, domain 1"/>
    <property type="match status" value="1"/>
</dbReference>
<gene>
    <name evidence="2" type="ORF">Asera_41550</name>
</gene>
<dbReference type="EMBL" id="AP023354">
    <property type="protein sequence ID" value="BCJ30047.1"/>
    <property type="molecule type" value="Genomic_DNA"/>
</dbReference>